<evidence type="ECO:0000256" key="3">
    <source>
        <dbReference type="ARBA" id="ARBA00022558"/>
    </source>
</evidence>
<keyword evidence="6" id="KW-0281">Fimbrium</keyword>
<feature type="domain" description="PilY1 beta-propeller" evidence="9">
    <location>
        <begin position="522"/>
        <end position="747"/>
    </location>
</feature>
<dbReference type="SUPFAM" id="SSF53300">
    <property type="entry name" value="vWA-like"/>
    <property type="match status" value="1"/>
</dbReference>
<dbReference type="EMBL" id="CP013187">
    <property type="protein sequence ID" value="ALO41381.1"/>
    <property type="molecule type" value="Genomic_DNA"/>
</dbReference>
<evidence type="ECO:0000256" key="4">
    <source>
        <dbReference type="ARBA" id="ARBA00022723"/>
    </source>
</evidence>
<name>A0A0S2K009_9GAMM</name>
<keyword evidence="5" id="KW-0106">Calcium</keyword>
<feature type="chain" id="PRO_5006600960" evidence="8">
    <location>
        <begin position="22"/>
        <end position="1047"/>
    </location>
</feature>
<keyword evidence="4" id="KW-0479">Metal-binding</keyword>
<sequence length="1047" mass="116371">MFKSQNIIFLLLLIFSVSVLAEDIEIYVNHDVAKTEKSRVVVLFDTSGSMSWDSEDGMQCHEKQKSWWGGTKYQWVDCFDTTKTSKKCYKRSGHSYYKTQCKDSRMRVAKAAMKKLVEDNSDFDFGLMRFYSSNGGYVLAGLGMERDTVVSKINNLYSSGATPITETLWEAYLYLTGRAPDQAAGRRDRDSSIESSGKYISPFKPISGEPLRCDNSINMILMTDGDPTGDSNRNSQIISEYKRVFGSSPSLENGSYMGSLARLMRGTDETAVDLYPGTSTKKDFARVFTIGFGQGMSNNGKKLLQNTATHGGGKYVHADGADDLVKSLNETISTIREINDSFASPAVSTNSADRTTHRDSLYYTMFLPKTHARWKGNLKKLKLGSDGIKDMSGKLAMDEEGGVIGKDATTFWSAPGSKDGNNIQEGGVNYQLSKQITRKLYSDFGLGTLIEFNYDKISQRLNEEQLAGRFGTNNASETKKLMKWAAGEDVLGENSSSTRRADIFGDPLHSKPVTMDYGNDDVRVFIGTNAGVLHAFRDNDKTVEESWAFYPGSLLDIHKPQMEKQQDTKVYGVDGPLNVFFKDLNRDGVVNGNDKVWLFAGLRRGGDEYYGIDITNPDTPKLMWGGPISPSRTGFEELGQTWSKPLVTHIRMQKDKPVLIFGAGYDTNKDNVARTDDNQGRGIFIVDAETGKLVWSLTSRNKSNKFSGSHSIAADLAIMDSDYDGFTDRIYAADTAGDIWRIDMPRDLPNDADAPWTHFKFASLGSSKSNQDRRFFYQPLVARTYFSKVTINQSSGNTNKTITRKDTPYEAILIGSGDRTSPLSTQVDDYLFMLRDENTVTQSFSKNVPKTIVMSDLLDVEYDPFSNVTSKDEFYEVEANLAKEKGWKYKLRSGEKSLAKATVIGGVAYFTSFMPASLSSANQCSLSGGSGSLYALHMHYGSRVFERSRYDTARDLPDTPTIIYPDSNDSGRSEGKIITELKNVTTGSNTCEGPGKSEPGKGFKPIAIRGPIPTLDEKGKIDCPPEDSVGMTTRQMYIYKREEHDEK</sequence>
<dbReference type="Pfam" id="PF05567">
    <property type="entry name" value="T4P_PilY1"/>
    <property type="match status" value="1"/>
</dbReference>
<comment type="similarity">
    <text evidence="2">Belongs to the PilY1 family.</text>
</comment>
<evidence type="ECO:0000313" key="10">
    <source>
        <dbReference type="EMBL" id="ALO41381.1"/>
    </source>
</evidence>
<dbReference type="STRING" id="161398.PP2015_862"/>
<dbReference type="OrthoDB" id="6308039at2"/>
<dbReference type="KEGG" id="pphe:PP2015_862"/>
<gene>
    <name evidence="10" type="ORF">PP2015_862</name>
</gene>
<dbReference type="PATRIC" id="fig|161398.10.peg.877"/>
<evidence type="ECO:0000256" key="2">
    <source>
        <dbReference type="ARBA" id="ARBA00008387"/>
    </source>
</evidence>
<evidence type="ECO:0000256" key="1">
    <source>
        <dbReference type="ARBA" id="ARBA00004561"/>
    </source>
</evidence>
<accession>A0A0S2K009</accession>
<evidence type="ECO:0000313" key="11">
    <source>
        <dbReference type="Proteomes" id="UP000061457"/>
    </source>
</evidence>
<keyword evidence="3" id="KW-1029">Fimbrium biogenesis</keyword>
<keyword evidence="8" id="KW-0732">Signal</keyword>
<dbReference type="GO" id="GO:0009289">
    <property type="term" value="C:pilus"/>
    <property type="evidence" value="ECO:0007669"/>
    <property type="project" value="UniProtKB-SubCell"/>
</dbReference>
<dbReference type="InterPro" id="IPR011047">
    <property type="entry name" value="Quinoprotein_ADH-like_sf"/>
</dbReference>
<feature type="region of interest" description="Disordered" evidence="7">
    <location>
        <begin position="1011"/>
        <end position="1033"/>
    </location>
</feature>
<feature type="signal peptide" evidence="8">
    <location>
        <begin position="1"/>
        <end position="21"/>
    </location>
</feature>
<evidence type="ECO:0000256" key="6">
    <source>
        <dbReference type="ARBA" id="ARBA00023263"/>
    </source>
</evidence>
<dbReference type="InterPro" id="IPR008707">
    <property type="entry name" value="B-propeller_PilY1"/>
</dbReference>
<dbReference type="AlphaFoldDB" id="A0A0S2K009"/>
<evidence type="ECO:0000256" key="8">
    <source>
        <dbReference type="SAM" id="SignalP"/>
    </source>
</evidence>
<dbReference type="Proteomes" id="UP000061457">
    <property type="component" value="Chromosome I"/>
</dbReference>
<reference evidence="10 11" key="1">
    <citation type="submission" date="2015-11" db="EMBL/GenBank/DDBJ databases">
        <authorList>
            <person name="Zhang Y."/>
            <person name="Guo Z."/>
        </authorList>
    </citation>
    <scope>NUCLEOTIDE SEQUENCE [LARGE SCALE GENOMIC DNA]</scope>
    <source>
        <strain evidence="10 11">KCTC 12086</strain>
    </source>
</reference>
<dbReference type="GO" id="GO:0046872">
    <property type="term" value="F:metal ion binding"/>
    <property type="evidence" value="ECO:0007669"/>
    <property type="project" value="UniProtKB-KW"/>
</dbReference>
<comment type="subcellular location">
    <subcellularLocation>
        <location evidence="1">Fimbrium</location>
    </subcellularLocation>
</comment>
<evidence type="ECO:0000256" key="5">
    <source>
        <dbReference type="ARBA" id="ARBA00022837"/>
    </source>
</evidence>
<feature type="region of interest" description="Disordered" evidence="7">
    <location>
        <begin position="986"/>
        <end position="1005"/>
    </location>
</feature>
<dbReference type="Gene3D" id="3.40.50.410">
    <property type="entry name" value="von Willebrand factor, type A domain"/>
    <property type="match status" value="1"/>
</dbReference>
<organism evidence="10 11">
    <name type="scientific">Pseudoalteromonas phenolica</name>
    <dbReference type="NCBI Taxonomy" id="161398"/>
    <lineage>
        <taxon>Bacteria</taxon>
        <taxon>Pseudomonadati</taxon>
        <taxon>Pseudomonadota</taxon>
        <taxon>Gammaproteobacteria</taxon>
        <taxon>Alteromonadales</taxon>
        <taxon>Pseudoalteromonadaceae</taxon>
        <taxon>Pseudoalteromonas</taxon>
    </lineage>
</organism>
<dbReference type="RefSeq" id="WP_058029124.1">
    <property type="nucleotide sequence ID" value="NZ_CP013187.1"/>
</dbReference>
<proteinExistence type="inferred from homology"/>
<evidence type="ECO:0000259" key="9">
    <source>
        <dbReference type="Pfam" id="PF05567"/>
    </source>
</evidence>
<dbReference type="InterPro" id="IPR036465">
    <property type="entry name" value="vWFA_dom_sf"/>
</dbReference>
<evidence type="ECO:0000256" key="7">
    <source>
        <dbReference type="SAM" id="MobiDB-lite"/>
    </source>
</evidence>
<protein>
    <submittedName>
        <fullName evidence="10">Type IV fimbrial biogenesis protein PilY1</fullName>
    </submittedName>
</protein>
<keyword evidence="11" id="KW-1185">Reference proteome</keyword>
<dbReference type="SUPFAM" id="SSF50998">
    <property type="entry name" value="Quinoprotein alcohol dehydrogenase-like"/>
    <property type="match status" value="1"/>
</dbReference>
<dbReference type="InterPro" id="IPR015943">
    <property type="entry name" value="WD40/YVTN_repeat-like_dom_sf"/>
</dbReference>
<dbReference type="Gene3D" id="2.130.10.10">
    <property type="entry name" value="YVTN repeat-like/Quinoprotein amine dehydrogenase"/>
    <property type="match status" value="1"/>
</dbReference>